<keyword evidence="2" id="KW-1185">Reference proteome</keyword>
<sequence length="93" mass="10659">MFPFKLSLRGVITHVHNLRLSLKIEIQDYIELKNFKSKDQRKLNYHGNKLLQQKHSLDKPMSLSVYKAVSKPIGRPICNLNVLGAAQLDNLSC</sequence>
<dbReference type="AlphaFoldDB" id="A0A9D4QWJ1"/>
<evidence type="ECO:0000313" key="2">
    <source>
        <dbReference type="Proteomes" id="UP000828390"/>
    </source>
</evidence>
<protein>
    <submittedName>
        <fullName evidence="1">Uncharacterized protein</fullName>
    </submittedName>
</protein>
<organism evidence="1 2">
    <name type="scientific">Dreissena polymorpha</name>
    <name type="common">Zebra mussel</name>
    <name type="synonym">Mytilus polymorpha</name>
    <dbReference type="NCBI Taxonomy" id="45954"/>
    <lineage>
        <taxon>Eukaryota</taxon>
        <taxon>Metazoa</taxon>
        <taxon>Spiralia</taxon>
        <taxon>Lophotrochozoa</taxon>
        <taxon>Mollusca</taxon>
        <taxon>Bivalvia</taxon>
        <taxon>Autobranchia</taxon>
        <taxon>Heteroconchia</taxon>
        <taxon>Euheterodonta</taxon>
        <taxon>Imparidentia</taxon>
        <taxon>Neoheterodontei</taxon>
        <taxon>Myida</taxon>
        <taxon>Dreissenoidea</taxon>
        <taxon>Dreissenidae</taxon>
        <taxon>Dreissena</taxon>
    </lineage>
</organism>
<name>A0A9D4QWJ1_DREPO</name>
<gene>
    <name evidence="1" type="ORF">DPMN_087621</name>
</gene>
<comment type="caution">
    <text evidence="1">The sequence shown here is derived from an EMBL/GenBank/DDBJ whole genome shotgun (WGS) entry which is preliminary data.</text>
</comment>
<reference evidence="1" key="2">
    <citation type="submission" date="2020-11" db="EMBL/GenBank/DDBJ databases">
        <authorList>
            <person name="McCartney M.A."/>
            <person name="Auch B."/>
            <person name="Kono T."/>
            <person name="Mallez S."/>
            <person name="Becker A."/>
            <person name="Gohl D.M."/>
            <person name="Silverstein K.A.T."/>
            <person name="Koren S."/>
            <person name="Bechman K.B."/>
            <person name="Herman A."/>
            <person name="Abrahante J.E."/>
            <person name="Garbe J."/>
        </authorList>
    </citation>
    <scope>NUCLEOTIDE SEQUENCE</scope>
    <source>
        <strain evidence="1">Duluth1</strain>
        <tissue evidence="1">Whole animal</tissue>
    </source>
</reference>
<proteinExistence type="predicted"/>
<accession>A0A9D4QWJ1</accession>
<dbReference type="EMBL" id="JAIWYP010000003">
    <property type="protein sequence ID" value="KAH3845342.1"/>
    <property type="molecule type" value="Genomic_DNA"/>
</dbReference>
<reference evidence="1" key="1">
    <citation type="journal article" date="2019" name="bioRxiv">
        <title>The Genome of the Zebra Mussel, Dreissena polymorpha: A Resource for Invasive Species Research.</title>
        <authorList>
            <person name="McCartney M.A."/>
            <person name="Auch B."/>
            <person name="Kono T."/>
            <person name="Mallez S."/>
            <person name="Zhang Y."/>
            <person name="Obille A."/>
            <person name="Becker A."/>
            <person name="Abrahante J.E."/>
            <person name="Garbe J."/>
            <person name="Badalamenti J.P."/>
            <person name="Herman A."/>
            <person name="Mangelson H."/>
            <person name="Liachko I."/>
            <person name="Sullivan S."/>
            <person name="Sone E.D."/>
            <person name="Koren S."/>
            <person name="Silverstein K.A.T."/>
            <person name="Beckman K.B."/>
            <person name="Gohl D.M."/>
        </authorList>
    </citation>
    <scope>NUCLEOTIDE SEQUENCE</scope>
    <source>
        <strain evidence="1">Duluth1</strain>
        <tissue evidence="1">Whole animal</tissue>
    </source>
</reference>
<dbReference type="Proteomes" id="UP000828390">
    <property type="component" value="Unassembled WGS sequence"/>
</dbReference>
<evidence type="ECO:0000313" key="1">
    <source>
        <dbReference type="EMBL" id="KAH3845342.1"/>
    </source>
</evidence>